<protein>
    <submittedName>
        <fullName evidence="1">Uncharacterized protein</fullName>
    </submittedName>
</protein>
<reference evidence="1 2" key="1">
    <citation type="journal article" date="2020" name="BMC Genomics">
        <title>Intraspecific diversification of the crop wild relative Brassica cretica Lam. using demographic model selection.</title>
        <authorList>
            <person name="Kioukis A."/>
            <person name="Michalopoulou V.A."/>
            <person name="Briers L."/>
            <person name="Pirintsos S."/>
            <person name="Studholme D.J."/>
            <person name="Pavlidis P."/>
            <person name="Sarris P.F."/>
        </authorList>
    </citation>
    <scope>NUCLEOTIDE SEQUENCE [LARGE SCALE GENOMIC DNA]</scope>
    <source>
        <strain evidence="2">cv. PFS-1207/04</strain>
    </source>
</reference>
<dbReference type="EMBL" id="QGKV02000299">
    <property type="protein sequence ID" value="KAF3593141.1"/>
    <property type="molecule type" value="Genomic_DNA"/>
</dbReference>
<dbReference type="Proteomes" id="UP000266723">
    <property type="component" value="Unassembled WGS sequence"/>
</dbReference>
<sequence>MDDDVTVERIAQVCISFVSRIRRLFACGCVTLLPPPKLQVIAQRVFVTGDYVIWGVAACVV</sequence>
<proteinExistence type="predicted"/>
<name>A0ABQ7E8X9_BRACR</name>
<keyword evidence="2" id="KW-1185">Reference proteome</keyword>
<organism evidence="1 2">
    <name type="scientific">Brassica cretica</name>
    <name type="common">Mustard</name>
    <dbReference type="NCBI Taxonomy" id="69181"/>
    <lineage>
        <taxon>Eukaryota</taxon>
        <taxon>Viridiplantae</taxon>
        <taxon>Streptophyta</taxon>
        <taxon>Embryophyta</taxon>
        <taxon>Tracheophyta</taxon>
        <taxon>Spermatophyta</taxon>
        <taxon>Magnoliopsida</taxon>
        <taxon>eudicotyledons</taxon>
        <taxon>Gunneridae</taxon>
        <taxon>Pentapetalae</taxon>
        <taxon>rosids</taxon>
        <taxon>malvids</taxon>
        <taxon>Brassicales</taxon>
        <taxon>Brassicaceae</taxon>
        <taxon>Brassiceae</taxon>
        <taxon>Brassica</taxon>
    </lineage>
</organism>
<gene>
    <name evidence="1" type="ORF">DY000_02022007</name>
</gene>
<evidence type="ECO:0000313" key="2">
    <source>
        <dbReference type="Proteomes" id="UP000266723"/>
    </source>
</evidence>
<evidence type="ECO:0000313" key="1">
    <source>
        <dbReference type="EMBL" id="KAF3593141.1"/>
    </source>
</evidence>
<accession>A0ABQ7E8X9</accession>
<comment type="caution">
    <text evidence="1">The sequence shown here is derived from an EMBL/GenBank/DDBJ whole genome shotgun (WGS) entry which is preliminary data.</text>
</comment>